<feature type="domain" description="TtsA-like Glycoside hydrolase family 108" evidence="2">
    <location>
        <begin position="11"/>
        <end position="95"/>
    </location>
</feature>
<feature type="domain" description="Peptidoglycan binding" evidence="3">
    <location>
        <begin position="99"/>
        <end position="163"/>
    </location>
</feature>
<dbReference type="InterPro" id="IPR023346">
    <property type="entry name" value="Lysozyme-like_dom_sf"/>
</dbReference>
<proteinExistence type="predicted"/>
<evidence type="ECO:0000259" key="2">
    <source>
        <dbReference type="Pfam" id="PF05838"/>
    </source>
</evidence>
<dbReference type="Pfam" id="PF05838">
    <property type="entry name" value="Glyco_hydro_108"/>
    <property type="match status" value="1"/>
</dbReference>
<evidence type="ECO:0000313" key="4">
    <source>
        <dbReference type="EMBL" id="CAB4198828.1"/>
    </source>
</evidence>
<dbReference type="InterPro" id="IPR018537">
    <property type="entry name" value="Peptidoglycan-bd_3"/>
</dbReference>
<dbReference type="InterPro" id="IPR008565">
    <property type="entry name" value="TtsA-like_GH18_dom"/>
</dbReference>
<gene>
    <name evidence="4" type="ORF">UFOVP1324_55</name>
</gene>
<sequence length="303" mass="32201">MASTNFKPSLKLVLAHEGLFSDHPKDPGGATMKGVIQTVYDAYRLKKGLPLRSVRLITQAELEDIYGVQYWRTVHGDELPAGLDYAVFDYAVNSGPGRAVKDLQRCIGVKVDGVIGMGTLAAVKAAADLGEEKLIDDYCQRRLRFLKSLKTWSTFGKGWKRRVVGDMDTAVEGDNGVQDFAIMMARNDLAYPIPKAQLPAPIGAKAAEVAGKGEEAQQAQLKTAEGAGLTCAAAGAGGTQLKALAETVQVHVGMDTLLGRLAFVVFAILMLIGGVLIGYSYVGRIREKGGLGGFVGSVFKGAP</sequence>
<dbReference type="SUPFAM" id="SSF53955">
    <property type="entry name" value="Lysozyme-like"/>
    <property type="match status" value="1"/>
</dbReference>
<organism evidence="4">
    <name type="scientific">uncultured Caudovirales phage</name>
    <dbReference type="NCBI Taxonomy" id="2100421"/>
    <lineage>
        <taxon>Viruses</taxon>
        <taxon>Duplodnaviria</taxon>
        <taxon>Heunggongvirae</taxon>
        <taxon>Uroviricota</taxon>
        <taxon>Caudoviricetes</taxon>
        <taxon>Peduoviridae</taxon>
        <taxon>Maltschvirus</taxon>
        <taxon>Maltschvirus maltsch</taxon>
    </lineage>
</organism>
<accession>A0A6J5RYZ7</accession>
<keyword evidence="1" id="KW-1133">Transmembrane helix</keyword>
<dbReference type="CDD" id="cd13926">
    <property type="entry name" value="N-acetylmuramidase_GH108"/>
    <property type="match status" value="1"/>
</dbReference>
<dbReference type="EMBL" id="LR797273">
    <property type="protein sequence ID" value="CAB4198828.1"/>
    <property type="molecule type" value="Genomic_DNA"/>
</dbReference>
<feature type="transmembrane region" description="Helical" evidence="1">
    <location>
        <begin position="261"/>
        <end position="282"/>
    </location>
</feature>
<keyword evidence="1" id="KW-0472">Membrane</keyword>
<evidence type="ECO:0000256" key="1">
    <source>
        <dbReference type="SAM" id="Phobius"/>
    </source>
</evidence>
<evidence type="ECO:0000259" key="3">
    <source>
        <dbReference type="Pfam" id="PF09374"/>
    </source>
</evidence>
<dbReference type="Pfam" id="PF09374">
    <property type="entry name" value="PG_binding_3"/>
    <property type="match status" value="1"/>
</dbReference>
<keyword evidence="1" id="KW-0812">Transmembrane</keyword>
<reference evidence="4" key="1">
    <citation type="submission" date="2020-05" db="EMBL/GenBank/DDBJ databases">
        <authorList>
            <person name="Chiriac C."/>
            <person name="Salcher M."/>
            <person name="Ghai R."/>
            <person name="Kavagutti S V."/>
        </authorList>
    </citation>
    <scope>NUCLEOTIDE SEQUENCE</scope>
</reference>
<protein>
    <submittedName>
        <fullName evidence="4">ZliS Lysozyme family protein</fullName>
    </submittedName>
</protein>
<dbReference type="Gene3D" id="1.20.141.10">
    <property type="entry name" value="Chitosanase, subunit A, domain 1"/>
    <property type="match status" value="1"/>
</dbReference>
<name>A0A6J5RYZ7_9CAUD</name>